<dbReference type="PANTHER" id="PTHR43341:SF20">
    <property type="entry name" value="AAT FAMILY AMINO ACID TRANSPORTER"/>
    <property type="match status" value="1"/>
</dbReference>
<feature type="transmembrane region" description="Helical" evidence="8">
    <location>
        <begin position="387"/>
        <end position="405"/>
    </location>
</feature>
<evidence type="ECO:0000256" key="5">
    <source>
        <dbReference type="ARBA" id="ARBA00022989"/>
    </source>
</evidence>
<dbReference type="GO" id="GO:0016020">
    <property type="term" value="C:membrane"/>
    <property type="evidence" value="ECO:0007669"/>
    <property type="project" value="UniProtKB-SubCell"/>
</dbReference>
<dbReference type="Pfam" id="PF00324">
    <property type="entry name" value="AA_permease"/>
    <property type="match status" value="1"/>
</dbReference>
<feature type="transmembrane region" description="Helical" evidence="8">
    <location>
        <begin position="192"/>
        <end position="212"/>
    </location>
</feature>
<evidence type="ECO:0000256" key="3">
    <source>
        <dbReference type="ARBA" id="ARBA00022692"/>
    </source>
</evidence>
<dbReference type="FunFam" id="1.20.1740.10:FF:000006">
    <property type="entry name" value="General amino acid permease"/>
    <property type="match status" value="1"/>
</dbReference>
<comment type="subcellular location">
    <subcellularLocation>
        <location evidence="1">Membrane</location>
        <topology evidence="1">Multi-pass membrane protein</topology>
    </subcellularLocation>
</comment>
<keyword evidence="5 8" id="KW-1133">Transmembrane helix</keyword>
<reference evidence="10 11" key="1">
    <citation type="submission" date="2014-04" db="EMBL/GenBank/DDBJ databases">
        <authorList>
            <consortium name="DOE Joint Genome Institute"/>
            <person name="Kuo A."/>
            <person name="Gay G."/>
            <person name="Dore J."/>
            <person name="Kohler A."/>
            <person name="Nagy L.G."/>
            <person name="Floudas D."/>
            <person name="Copeland A."/>
            <person name="Barry K.W."/>
            <person name="Cichocki N."/>
            <person name="Veneault-Fourrey C."/>
            <person name="LaButti K."/>
            <person name="Lindquist E.A."/>
            <person name="Lipzen A."/>
            <person name="Lundell T."/>
            <person name="Morin E."/>
            <person name="Murat C."/>
            <person name="Sun H."/>
            <person name="Tunlid A."/>
            <person name="Henrissat B."/>
            <person name="Grigoriev I.V."/>
            <person name="Hibbett D.S."/>
            <person name="Martin F."/>
            <person name="Nordberg H.P."/>
            <person name="Cantor M.N."/>
            <person name="Hua S.X."/>
        </authorList>
    </citation>
    <scope>NUCLEOTIDE SEQUENCE [LARGE SCALE GENOMIC DNA]</scope>
    <source>
        <strain evidence="11">h7</strain>
    </source>
</reference>
<sequence>MSSEKEKSYPSHAAQDANSDAESLQSPTTDPLTGEHQLVRQLKNRHIAMIRSVHRPCSKFSIGGVIGTGLFLGTANALRNGGPVGLLLGYMTMGSICYCIMISLGEMVAYLPIPGGHIKLAERFVDPAFSFTMGWNYWYNWVIVLPAELSAASVLIGFWHKAVNPAVWVTVCMIVVIVINLLGAGAYGEAEFIFASIKVITITGLIILGIVLDLGGGPDHDRLGFRYWKNPGPFVQFNGIAGAKGRFLGFWAVLTQAAFSYIGTEIVAIAAGEAKNPRRNLPRAIKRVYIRILLFYILGTFIIGLLVPSNSDGLNLKEGKGTAAASPWLKIFSRRMPTILHQLINACLLTSAWSAASSDLYTSSRALYGLAASGNAPRIFLKASRNGLPYVSVIFNSFFALLGFMGTQAGSGRVFGWFANMTAIAGLMTWFGIALTYLRFYEGLKAQGIDRTTLPFYSRFQPYAAWYAMIACLLVSILSGWSVFLKGQWASDTFVTNYLPLVLFPILYIGAKFYYRERVKQPHEMDFITNIKEIEAEV</sequence>
<feature type="region of interest" description="Disordered" evidence="7">
    <location>
        <begin position="1"/>
        <end position="32"/>
    </location>
</feature>
<dbReference type="GO" id="GO:0015171">
    <property type="term" value="F:amino acid transmembrane transporter activity"/>
    <property type="evidence" value="ECO:0007669"/>
    <property type="project" value="TreeGrafter"/>
</dbReference>
<feature type="transmembrane region" description="Helical" evidence="8">
    <location>
        <begin position="166"/>
        <end position="186"/>
    </location>
</feature>
<evidence type="ECO:0000259" key="9">
    <source>
        <dbReference type="Pfam" id="PF00324"/>
    </source>
</evidence>
<evidence type="ECO:0000256" key="4">
    <source>
        <dbReference type="ARBA" id="ARBA00022970"/>
    </source>
</evidence>
<dbReference type="EMBL" id="KN831769">
    <property type="protein sequence ID" value="KIM48026.1"/>
    <property type="molecule type" value="Genomic_DNA"/>
</dbReference>
<feature type="transmembrane region" description="Helical" evidence="8">
    <location>
        <begin position="464"/>
        <end position="485"/>
    </location>
</feature>
<name>A0A0C3CVZ8_HEBCY</name>
<evidence type="ECO:0000313" key="10">
    <source>
        <dbReference type="EMBL" id="KIM48026.1"/>
    </source>
</evidence>
<keyword evidence="6 8" id="KW-0472">Membrane</keyword>
<dbReference type="InterPro" id="IPR004841">
    <property type="entry name" value="AA-permease/SLC12A_dom"/>
</dbReference>
<evidence type="ECO:0000256" key="7">
    <source>
        <dbReference type="SAM" id="MobiDB-lite"/>
    </source>
</evidence>
<dbReference type="STRING" id="686832.A0A0C3CVZ8"/>
<evidence type="ECO:0000256" key="8">
    <source>
        <dbReference type="SAM" id="Phobius"/>
    </source>
</evidence>
<dbReference type="PIRSF" id="PIRSF006060">
    <property type="entry name" value="AA_transporter"/>
    <property type="match status" value="1"/>
</dbReference>
<keyword evidence="4" id="KW-0029">Amino-acid transport</keyword>
<dbReference type="Proteomes" id="UP000053424">
    <property type="component" value="Unassembled WGS sequence"/>
</dbReference>
<feature type="transmembrane region" description="Helical" evidence="8">
    <location>
        <begin position="497"/>
        <end position="515"/>
    </location>
</feature>
<dbReference type="OrthoDB" id="10062876at2759"/>
<feature type="domain" description="Amino acid permease/ SLC12A" evidence="9">
    <location>
        <begin position="60"/>
        <end position="521"/>
    </location>
</feature>
<dbReference type="InterPro" id="IPR004840">
    <property type="entry name" value="Amino_acid_permease_CS"/>
</dbReference>
<gene>
    <name evidence="10" type="ORF">M413DRAFT_16072</name>
</gene>
<feature type="transmembrane region" description="Helical" evidence="8">
    <location>
        <begin position="417"/>
        <end position="438"/>
    </location>
</feature>
<dbReference type="PANTHER" id="PTHR43341">
    <property type="entry name" value="AMINO ACID PERMEASE"/>
    <property type="match status" value="1"/>
</dbReference>
<evidence type="ECO:0000256" key="6">
    <source>
        <dbReference type="ARBA" id="ARBA00023136"/>
    </source>
</evidence>
<reference evidence="11" key="2">
    <citation type="submission" date="2015-01" db="EMBL/GenBank/DDBJ databases">
        <title>Evolutionary Origins and Diversification of the Mycorrhizal Mutualists.</title>
        <authorList>
            <consortium name="DOE Joint Genome Institute"/>
            <consortium name="Mycorrhizal Genomics Consortium"/>
            <person name="Kohler A."/>
            <person name="Kuo A."/>
            <person name="Nagy L.G."/>
            <person name="Floudas D."/>
            <person name="Copeland A."/>
            <person name="Barry K.W."/>
            <person name="Cichocki N."/>
            <person name="Veneault-Fourrey C."/>
            <person name="LaButti K."/>
            <person name="Lindquist E.A."/>
            <person name="Lipzen A."/>
            <person name="Lundell T."/>
            <person name="Morin E."/>
            <person name="Murat C."/>
            <person name="Riley R."/>
            <person name="Ohm R."/>
            <person name="Sun H."/>
            <person name="Tunlid A."/>
            <person name="Henrissat B."/>
            <person name="Grigoriev I.V."/>
            <person name="Hibbett D.S."/>
            <person name="Martin F."/>
        </authorList>
    </citation>
    <scope>NUCLEOTIDE SEQUENCE [LARGE SCALE GENOMIC DNA]</scope>
    <source>
        <strain evidence="11">h7</strain>
    </source>
</reference>
<accession>A0A0C3CVZ8</accession>
<dbReference type="PROSITE" id="PS00218">
    <property type="entry name" value="AMINO_ACID_PERMEASE_1"/>
    <property type="match status" value="1"/>
</dbReference>
<proteinExistence type="predicted"/>
<keyword evidence="3 8" id="KW-0812">Transmembrane</keyword>
<evidence type="ECO:0000256" key="1">
    <source>
        <dbReference type="ARBA" id="ARBA00004141"/>
    </source>
</evidence>
<feature type="transmembrane region" description="Helical" evidence="8">
    <location>
        <begin position="138"/>
        <end position="159"/>
    </location>
</feature>
<keyword evidence="11" id="KW-1185">Reference proteome</keyword>
<feature type="transmembrane region" description="Helical" evidence="8">
    <location>
        <begin position="288"/>
        <end position="307"/>
    </location>
</feature>
<keyword evidence="2" id="KW-0813">Transport</keyword>
<evidence type="ECO:0000256" key="2">
    <source>
        <dbReference type="ARBA" id="ARBA00022448"/>
    </source>
</evidence>
<organism evidence="10 11">
    <name type="scientific">Hebeloma cylindrosporum</name>
    <dbReference type="NCBI Taxonomy" id="76867"/>
    <lineage>
        <taxon>Eukaryota</taxon>
        <taxon>Fungi</taxon>
        <taxon>Dikarya</taxon>
        <taxon>Basidiomycota</taxon>
        <taxon>Agaricomycotina</taxon>
        <taxon>Agaricomycetes</taxon>
        <taxon>Agaricomycetidae</taxon>
        <taxon>Agaricales</taxon>
        <taxon>Agaricineae</taxon>
        <taxon>Hymenogastraceae</taxon>
        <taxon>Hebeloma</taxon>
    </lineage>
</organism>
<feature type="compositionally biased region" description="Polar residues" evidence="7">
    <location>
        <begin position="16"/>
        <end position="31"/>
    </location>
</feature>
<dbReference type="InterPro" id="IPR050524">
    <property type="entry name" value="APC_YAT"/>
</dbReference>
<evidence type="ECO:0000313" key="11">
    <source>
        <dbReference type="Proteomes" id="UP000053424"/>
    </source>
</evidence>
<dbReference type="AlphaFoldDB" id="A0A0C3CVZ8"/>
<dbReference type="HOGENOM" id="CLU_007946_12_1_1"/>
<dbReference type="Gene3D" id="1.20.1740.10">
    <property type="entry name" value="Amino acid/polyamine transporter I"/>
    <property type="match status" value="1"/>
</dbReference>
<feature type="transmembrane region" description="Helical" evidence="8">
    <location>
        <begin position="85"/>
        <end position="104"/>
    </location>
</feature>
<protein>
    <recommendedName>
        <fullName evidence="9">Amino acid permease/ SLC12A domain-containing protein</fullName>
    </recommendedName>
</protein>